<evidence type="ECO:0000256" key="8">
    <source>
        <dbReference type="ARBA" id="ARBA00023012"/>
    </source>
</evidence>
<dbReference type="InterPro" id="IPR036890">
    <property type="entry name" value="HATPase_C_sf"/>
</dbReference>
<accession>A0ABP5EYA6</accession>
<gene>
    <name evidence="12" type="ORF">GCM10009839_01240</name>
</gene>
<keyword evidence="4" id="KW-0808">Transferase</keyword>
<dbReference type="Pfam" id="PF07730">
    <property type="entry name" value="HisKA_3"/>
    <property type="match status" value="1"/>
</dbReference>
<comment type="catalytic activity">
    <reaction evidence="1">
        <text>ATP + protein L-histidine = ADP + protein N-phospho-L-histidine.</text>
        <dbReference type="EC" id="2.7.13.3"/>
    </reaction>
</comment>
<dbReference type="Proteomes" id="UP001500751">
    <property type="component" value="Unassembled WGS sequence"/>
</dbReference>
<reference evidence="13" key="1">
    <citation type="journal article" date="2019" name="Int. J. Syst. Evol. Microbiol.">
        <title>The Global Catalogue of Microorganisms (GCM) 10K type strain sequencing project: providing services to taxonomists for standard genome sequencing and annotation.</title>
        <authorList>
            <consortium name="The Broad Institute Genomics Platform"/>
            <consortium name="The Broad Institute Genome Sequencing Center for Infectious Disease"/>
            <person name="Wu L."/>
            <person name="Ma J."/>
        </authorList>
    </citation>
    <scope>NUCLEOTIDE SEQUENCE [LARGE SCALE GENOMIC DNA]</scope>
    <source>
        <strain evidence="13">JCM 16014</strain>
    </source>
</reference>
<evidence type="ECO:0000313" key="13">
    <source>
        <dbReference type="Proteomes" id="UP001500751"/>
    </source>
</evidence>
<evidence type="ECO:0000256" key="2">
    <source>
        <dbReference type="ARBA" id="ARBA00012438"/>
    </source>
</evidence>
<evidence type="ECO:0000256" key="7">
    <source>
        <dbReference type="ARBA" id="ARBA00022840"/>
    </source>
</evidence>
<feature type="transmembrane region" description="Helical" evidence="9">
    <location>
        <begin position="102"/>
        <end position="118"/>
    </location>
</feature>
<feature type="transmembrane region" description="Helical" evidence="9">
    <location>
        <begin position="51"/>
        <end position="69"/>
    </location>
</feature>
<evidence type="ECO:0000256" key="5">
    <source>
        <dbReference type="ARBA" id="ARBA00022741"/>
    </source>
</evidence>
<dbReference type="PANTHER" id="PTHR24421">
    <property type="entry name" value="NITRATE/NITRITE SENSOR PROTEIN NARX-RELATED"/>
    <property type="match status" value="1"/>
</dbReference>
<dbReference type="Pfam" id="PF02518">
    <property type="entry name" value="HATPase_c"/>
    <property type="match status" value="1"/>
</dbReference>
<feature type="transmembrane region" description="Helical" evidence="9">
    <location>
        <begin position="76"/>
        <end position="96"/>
    </location>
</feature>
<feature type="transmembrane region" description="Helical" evidence="9">
    <location>
        <begin position="125"/>
        <end position="145"/>
    </location>
</feature>
<comment type="caution">
    <text evidence="12">The sequence shown here is derived from an EMBL/GenBank/DDBJ whole genome shotgun (WGS) entry which is preliminary data.</text>
</comment>
<evidence type="ECO:0000259" key="11">
    <source>
        <dbReference type="Pfam" id="PF07730"/>
    </source>
</evidence>
<keyword evidence="6 12" id="KW-0418">Kinase</keyword>
<evidence type="ECO:0000256" key="4">
    <source>
        <dbReference type="ARBA" id="ARBA00022679"/>
    </source>
</evidence>
<dbReference type="GO" id="GO:0016301">
    <property type="term" value="F:kinase activity"/>
    <property type="evidence" value="ECO:0007669"/>
    <property type="project" value="UniProtKB-KW"/>
</dbReference>
<dbReference type="PANTHER" id="PTHR24421:SF10">
    <property type="entry name" value="NITRATE_NITRITE SENSOR PROTEIN NARQ"/>
    <property type="match status" value="1"/>
</dbReference>
<sequence length="391" mass="41526">MANRSRLPRQLWTVVDAMAAIVVGAAAWNQVQTFSSAFFDPHHRGYPKPTHAQVALVLTGVVVVGLAMALRRRGPFTAAAMVLAVWTAAVVFAGGLMMTNGLGAQIIVAGGMVVYLVAATRPLPVGLAMLAAALGATQLTWFGSYELWHNWLLAALVQITAWALGYAVGRYRAYGVAVREQHAEAVRAELTDERIRLARELHDVIAHSMSVVNVQAGFGHFVIDKDPAQAKTALATIQATSREALKEMRGLLGVLRDGSSPDTSALLPAPTLADLDRLVASCADAGVRVHVTVRGERRELSPGIEVSAFRIVQEALTNVVKHAHIDAARAIVEYRPDTLVLEVTDSGRGGPVAEGGHGLAGMEERVGLYGGTLEAGPLPARGFRVRAVLPA</sequence>
<evidence type="ECO:0000259" key="10">
    <source>
        <dbReference type="Pfam" id="PF02518"/>
    </source>
</evidence>
<keyword evidence="5" id="KW-0547">Nucleotide-binding</keyword>
<dbReference type="InterPro" id="IPR050482">
    <property type="entry name" value="Sensor_HK_TwoCompSys"/>
</dbReference>
<dbReference type="InterPro" id="IPR003594">
    <property type="entry name" value="HATPase_dom"/>
</dbReference>
<evidence type="ECO:0000313" key="12">
    <source>
        <dbReference type="EMBL" id="GAA2011008.1"/>
    </source>
</evidence>
<dbReference type="EMBL" id="BAAAQN010000001">
    <property type="protein sequence ID" value="GAA2011008.1"/>
    <property type="molecule type" value="Genomic_DNA"/>
</dbReference>
<dbReference type="Gene3D" id="3.30.565.10">
    <property type="entry name" value="Histidine kinase-like ATPase, C-terminal domain"/>
    <property type="match status" value="1"/>
</dbReference>
<feature type="domain" description="Signal transduction histidine kinase subgroup 3 dimerisation and phosphoacceptor" evidence="11">
    <location>
        <begin position="193"/>
        <end position="258"/>
    </location>
</feature>
<organism evidence="12 13">
    <name type="scientific">Catenulispora yoronensis</name>
    <dbReference type="NCBI Taxonomy" id="450799"/>
    <lineage>
        <taxon>Bacteria</taxon>
        <taxon>Bacillati</taxon>
        <taxon>Actinomycetota</taxon>
        <taxon>Actinomycetes</taxon>
        <taxon>Catenulisporales</taxon>
        <taxon>Catenulisporaceae</taxon>
        <taxon>Catenulispora</taxon>
    </lineage>
</organism>
<dbReference type="InterPro" id="IPR011712">
    <property type="entry name" value="Sig_transdc_His_kin_sub3_dim/P"/>
</dbReference>
<dbReference type="SUPFAM" id="SSF55874">
    <property type="entry name" value="ATPase domain of HSP90 chaperone/DNA topoisomerase II/histidine kinase"/>
    <property type="match status" value="1"/>
</dbReference>
<proteinExistence type="predicted"/>
<keyword evidence="9" id="KW-0472">Membrane</keyword>
<name>A0ABP5EYA6_9ACTN</name>
<evidence type="ECO:0000256" key="3">
    <source>
        <dbReference type="ARBA" id="ARBA00022553"/>
    </source>
</evidence>
<evidence type="ECO:0000256" key="6">
    <source>
        <dbReference type="ARBA" id="ARBA00022777"/>
    </source>
</evidence>
<keyword evidence="13" id="KW-1185">Reference proteome</keyword>
<keyword evidence="9" id="KW-0812">Transmembrane</keyword>
<keyword evidence="9" id="KW-1133">Transmembrane helix</keyword>
<dbReference type="EC" id="2.7.13.3" evidence="2"/>
<dbReference type="RefSeq" id="WP_344663455.1">
    <property type="nucleotide sequence ID" value="NZ_BAAAQN010000001.1"/>
</dbReference>
<keyword evidence="7" id="KW-0067">ATP-binding</keyword>
<keyword evidence="8" id="KW-0902">Two-component regulatory system</keyword>
<evidence type="ECO:0000256" key="1">
    <source>
        <dbReference type="ARBA" id="ARBA00000085"/>
    </source>
</evidence>
<dbReference type="CDD" id="cd16917">
    <property type="entry name" value="HATPase_UhpB-NarQ-NarX-like"/>
    <property type="match status" value="1"/>
</dbReference>
<keyword evidence="3" id="KW-0597">Phosphoprotein</keyword>
<feature type="domain" description="Histidine kinase/HSP90-like ATPase" evidence="10">
    <location>
        <begin position="305"/>
        <end position="390"/>
    </location>
</feature>
<feature type="transmembrane region" description="Helical" evidence="9">
    <location>
        <begin position="12"/>
        <end position="31"/>
    </location>
</feature>
<evidence type="ECO:0000256" key="9">
    <source>
        <dbReference type="SAM" id="Phobius"/>
    </source>
</evidence>
<dbReference type="Gene3D" id="1.20.5.1930">
    <property type="match status" value="1"/>
</dbReference>
<protein>
    <recommendedName>
        <fullName evidence="2">histidine kinase</fullName>
        <ecNumber evidence="2">2.7.13.3</ecNumber>
    </recommendedName>
</protein>
<feature type="transmembrane region" description="Helical" evidence="9">
    <location>
        <begin position="151"/>
        <end position="169"/>
    </location>
</feature>